<evidence type="ECO:0000256" key="7">
    <source>
        <dbReference type="ARBA" id="ARBA00023134"/>
    </source>
</evidence>
<organism evidence="10 11">
    <name type="scientific">Neorickettsia helminthoeca str. Oregon</name>
    <dbReference type="NCBI Taxonomy" id="1286528"/>
    <lineage>
        <taxon>Bacteria</taxon>
        <taxon>Pseudomonadati</taxon>
        <taxon>Pseudomonadota</taxon>
        <taxon>Alphaproteobacteria</taxon>
        <taxon>Rickettsiales</taxon>
        <taxon>Anaplasmataceae</taxon>
        <taxon>Neorickettsia</taxon>
    </lineage>
</organism>
<feature type="binding site" evidence="8">
    <location>
        <position position="297"/>
    </location>
    <ligand>
        <name>GTP</name>
        <dbReference type="ChEBI" id="CHEBI:37565"/>
    </ligand>
</feature>
<dbReference type="Pfam" id="PF00709">
    <property type="entry name" value="Adenylsucc_synt"/>
    <property type="match status" value="1"/>
</dbReference>
<dbReference type="NCBIfam" id="TIGR00184">
    <property type="entry name" value="purA"/>
    <property type="match status" value="1"/>
</dbReference>
<dbReference type="AlphaFoldDB" id="X5H3N2"/>
<evidence type="ECO:0000256" key="6">
    <source>
        <dbReference type="ARBA" id="ARBA00022842"/>
    </source>
</evidence>
<evidence type="ECO:0000256" key="1">
    <source>
        <dbReference type="ARBA" id="ARBA00011738"/>
    </source>
</evidence>
<dbReference type="InterPro" id="IPR018220">
    <property type="entry name" value="Adenylosuccin_syn_GTP-bd"/>
</dbReference>
<dbReference type="STRING" id="1286528.NHE_0207"/>
<comment type="cofactor">
    <cofactor evidence="8">
        <name>Mg(2+)</name>
        <dbReference type="ChEBI" id="CHEBI:18420"/>
    </cofactor>
    <text evidence="8">Binds 1 Mg(2+) ion per subunit.</text>
</comment>
<dbReference type="Gene3D" id="3.90.170.10">
    <property type="entry name" value="Adenylosuccinate Synthetase, subunit A, domain 3"/>
    <property type="match status" value="1"/>
</dbReference>
<comment type="catalytic activity">
    <reaction evidence="8 9">
        <text>IMP + L-aspartate + GTP = N(6)-(1,2-dicarboxyethyl)-AMP + GDP + phosphate + 2 H(+)</text>
        <dbReference type="Rhea" id="RHEA:15753"/>
        <dbReference type="ChEBI" id="CHEBI:15378"/>
        <dbReference type="ChEBI" id="CHEBI:29991"/>
        <dbReference type="ChEBI" id="CHEBI:37565"/>
        <dbReference type="ChEBI" id="CHEBI:43474"/>
        <dbReference type="ChEBI" id="CHEBI:57567"/>
        <dbReference type="ChEBI" id="CHEBI:58053"/>
        <dbReference type="ChEBI" id="CHEBI:58189"/>
        <dbReference type="EC" id="6.3.4.4"/>
    </reaction>
</comment>
<evidence type="ECO:0000256" key="3">
    <source>
        <dbReference type="ARBA" id="ARBA00022723"/>
    </source>
</evidence>
<comment type="similarity">
    <text evidence="8 9">Belongs to the adenylosuccinate synthetase family.</text>
</comment>
<dbReference type="Proteomes" id="UP000023755">
    <property type="component" value="Chromosome"/>
</dbReference>
<dbReference type="PANTHER" id="PTHR11846:SF0">
    <property type="entry name" value="ADENYLOSUCCINATE SYNTHETASE"/>
    <property type="match status" value="1"/>
</dbReference>
<evidence type="ECO:0000256" key="9">
    <source>
        <dbReference type="RuleBase" id="RU000520"/>
    </source>
</evidence>
<accession>X5H3N2</accession>
<feature type="binding site" evidence="8">
    <location>
        <begin position="406"/>
        <end position="408"/>
    </location>
    <ligand>
        <name>GTP</name>
        <dbReference type="ChEBI" id="CHEBI:37565"/>
    </ligand>
</feature>
<keyword evidence="4 8" id="KW-0547">Nucleotide-binding</keyword>
<feature type="active site" description="Proton acceptor" evidence="8">
    <location>
        <position position="12"/>
    </location>
</feature>
<feature type="binding site" description="in other chain" evidence="8">
    <location>
        <position position="233"/>
    </location>
    <ligand>
        <name>IMP</name>
        <dbReference type="ChEBI" id="CHEBI:58053"/>
        <note>ligand shared between dimeric partners</note>
    </ligand>
</feature>
<feature type="binding site" description="in other chain" evidence="8">
    <location>
        <position position="218"/>
    </location>
    <ligand>
        <name>IMP</name>
        <dbReference type="ChEBI" id="CHEBI:58053"/>
        <note>ligand shared between dimeric partners</note>
    </ligand>
</feature>
<comment type="subunit">
    <text evidence="1 8">Homodimer.</text>
</comment>
<evidence type="ECO:0000256" key="5">
    <source>
        <dbReference type="ARBA" id="ARBA00022755"/>
    </source>
</evidence>
<evidence type="ECO:0000256" key="8">
    <source>
        <dbReference type="HAMAP-Rule" id="MF_00011"/>
    </source>
</evidence>
<dbReference type="Gene3D" id="1.10.300.10">
    <property type="entry name" value="Adenylosuccinate Synthetase, subunit A, domain 2"/>
    <property type="match status" value="1"/>
</dbReference>
<dbReference type="HAMAP" id="MF_00011">
    <property type="entry name" value="Adenylosucc_synth"/>
    <property type="match status" value="1"/>
</dbReference>
<dbReference type="NCBIfam" id="NF002223">
    <property type="entry name" value="PRK01117.1"/>
    <property type="match status" value="1"/>
</dbReference>
<dbReference type="InterPro" id="IPR001114">
    <property type="entry name" value="Adenylosuccinate_synthetase"/>
</dbReference>
<dbReference type="InterPro" id="IPR042111">
    <property type="entry name" value="Adenylosuccinate_synth_dom3"/>
</dbReference>
<reference evidence="10 11" key="1">
    <citation type="submission" date="2014-03" db="EMBL/GenBank/DDBJ databases">
        <title>Sequencing and Comparison of Genomes and Transcriptome Profiles of Human Ehrlichiosis Agents.</title>
        <authorList>
            <person name="Lin M."/>
            <person name="Daugherty S.C."/>
            <person name="Nagaraj S."/>
            <person name="Cheng Z."/>
            <person name="Xiong Q."/>
            <person name="Lin F.-Y."/>
            <person name="Sengamalay N."/>
            <person name="Ott S."/>
            <person name="Godinez A."/>
            <person name="Tallon L.J."/>
            <person name="Sadzewicz L."/>
            <person name="Fraser C.M."/>
            <person name="Dunning Hotopp J.C."/>
            <person name="Rikihisa Y."/>
        </authorList>
    </citation>
    <scope>NUCLEOTIDE SEQUENCE [LARGE SCALE GENOMIC DNA]</scope>
    <source>
        <strain evidence="10 11">Oregon</strain>
    </source>
</reference>
<dbReference type="SMART" id="SM00788">
    <property type="entry name" value="Adenylsucc_synt"/>
    <property type="match status" value="1"/>
</dbReference>
<dbReference type="HOGENOM" id="CLU_029848_0_2_5"/>
<feature type="binding site" evidence="8">
    <location>
        <begin position="291"/>
        <end position="297"/>
    </location>
    <ligand>
        <name>substrate</name>
    </ligand>
</feature>
<feature type="binding site" description="in other chain" evidence="8">
    <location>
        <begin position="12"/>
        <end position="15"/>
    </location>
    <ligand>
        <name>IMP</name>
        <dbReference type="ChEBI" id="CHEBI:58053"/>
        <note>ligand shared between dimeric partners</note>
    </ligand>
</feature>
<feature type="binding site" evidence="8">
    <location>
        <begin position="323"/>
        <end position="325"/>
    </location>
    <ligand>
        <name>GTP</name>
        <dbReference type="ChEBI" id="CHEBI:37565"/>
    </ligand>
</feature>
<dbReference type="EMBL" id="CP007481">
    <property type="protein sequence ID" value="AHX11171.1"/>
    <property type="molecule type" value="Genomic_DNA"/>
</dbReference>
<dbReference type="Gene3D" id="3.40.440.10">
    <property type="entry name" value="Adenylosuccinate Synthetase, subunit A, domain 1"/>
    <property type="match status" value="1"/>
</dbReference>
<sequence>MDAAVIGLQWGDEGKGKIVDYLAGSFDSVIRFNGGNNAGHTVIVGEKKHKLRILPSGILRDDVTSVIGNGVVLDPYSLLDEIRLLGENGVSITPEKLLIVDSCHLILPLHKELDELFERTQKIGTTKCGVGPCYQDKVARRGIRLCDLRSEKYLKDAIGKLLCYHNIIRRGASLAEVQVDEVLDSLMAIRDEVIHYAISPCELQVRLSGKRKLFEGAQGMLLDIDHGTYPFVTSSSSGVGQVANGAALGPVKSVIGIMKSYATRVGEGAFPTEQNNSIGTELQKRGREIGTVSGRIRRCGWCDLVLVRYACITAGVTALVVTKLDVLDSFNEISLCYGYKTKEGKVLDVCSPSLLSSTECEPQYLRLKGWNSSTVDVTSFEKLPSEAREFVGKIEELLGLPVLMVSTGPGREQVLWKKI</sequence>
<keyword evidence="5 8" id="KW-0658">Purine biosynthesis</keyword>
<keyword evidence="8" id="KW-0963">Cytoplasm</keyword>
<dbReference type="InterPro" id="IPR027417">
    <property type="entry name" value="P-loop_NTPase"/>
</dbReference>
<proteinExistence type="inferred from homology"/>
<dbReference type="GO" id="GO:0005525">
    <property type="term" value="F:GTP binding"/>
    <property type="evidence" value="ECO:0007669"/>
    <property type="project" value="UniProtKB-UniRule"/>
</dbReference>
<evidence type="ECO:0000256" key="2">
    <source>
        <dbReference type="ARBA" id="ARBA00022598"/>
    </source>
</evidence>
<keyword evidence="2 8" id="KW-0436">Ligase</keyword>
<evidence type="ECO:0000256" key="4">
    <source>
        <dbReference type="ARBA" id="ARBA00022741"/>
    </source>
</evidence>
<feature type="binding site" description="in other chain" evidence="8">
    <location>
        <begin position="37"/>
        <end position="40"/>
    </location>
    <ligand>
        <name>IMP</name>
        <dbReference type="ChEBI" id="CHEBI:58053"/>
        <note>ligand shared between dimeric partners</note>
    </ligand>
</feature>
<keyword evidence="7 8" id="KW-0342">GTP-binding</keyword>
<dbReference type="OrthoDB" id="9807553at2"/>
<feature type="binding site" evidence="8">
    <location>
        <position position="12"/>
    </location>
    <ligand>
        <name>Mg(2+)</name>
        <dbReference type="ChEBI" id="CHEBI:18420"/>
    </ligand>
</feature>
<dbReference type="InterPro" id="IPR042110">
    <property type="entry name" value="Adenylosuccinate_synth_dom2"/>
</dbReference>
<keyword evidence="11" id="KW-1185">Reference proteome</keyword>
<feature type="binding site" evidence="8">
    <location>
        <position position="140"/>
    </location>
    <ligand>
        <name>IMP</name>
        <dbReference type="ChEBI" id="CHEBI:58053"/>
        <note>ligand shared between dimeric partners</note>
    </ligand>
</feature>
<dbReference type="KEGG" id="nhm:NHE_0207"/>
<comment type="pathway">
    <text evidence="8 9">Purine metabolism; AMP biosynthesis via de novo pathway; AMP from IMP: step 1/2.</text>
</comment>
<evidence type="ECO:0000313" key="11">
    <source>
        <dbReference type="Proteomes" id="UP000023755"/>
    </source>
</evidence>
<dbReference type="GO" id="GO:0000287">
    <property type="term" value="F:magnesium ion binding"/>
    <property type="evidence" value="ECO:0007669"/>
    <property type="project" value="UniProtKB-UniRule"/>
</dbReference>
<dbReference type="PANTHER" id="PTHR11846">
    <property type="entry name" value="ADENYLOSUCCINATE SYNTHETASE"/>
    <property type="match status" value="1"/>
</dbReference>
<dbReference type="EC" id="6.3.4.4" evidence="8 9"/>
<dbReference type="UniPathway" id="UPA00075">
    <property type="reaction ID" value="UER00335"/>
</dbReference>
<dbReference type="FunFam" id="1.10.300.10:FF:000001">
    <property type="entry name" value="Adenylosuccinate synthetase"/>
    <property type="match status" value="1"/>
</dbReference>
<dbReference type="GO" id="GO:0044208">
    <property type="term" value="P:'de novo' AMP biosynthetic process"/>
    <property type="evidence" value="ECO:0007669"/>
    <property type="project" value="UniProtKB-UniRule"/>
</dbReference>
<dbReference type="FunFam" id="3.90.170.10:FF:000001">
    <property type="entry name" value="Adenylosuccinate synthetase"/>
    <property type="match status" value="1"/>
</dbReference>
<dbReference type="GO" id="GO:0005737">
    <property type="term" value="C:cytoplasm"/>
    <property type="evidence" value="ECO:0007669"/>
    <property type="project" value="UniProtKB-SubCell"/>
</dbReference>
<comment type="function">
    <text evidence="8">Plays an important role in the de novo pathway of purine nucleotide biosynthesis. Catalyzes the first committed step in the biosynthesis of AMP from IMP.</text>
</comment>
<comment type="subcellular location">
    <subcellularLocation>
        <location evidence="8">Cytoplasm</location>
    </subcellularLocation>
</comment>
<dbReference type="CDD" id="cd03108">
    <property type="entry name" value="AdSS"/>
    <property type="match status" value="1"/>
</dbReference>
<feature type="active site" description="Proton donor" evidence="8">
    <location>
        <position position="40"/>
    </location>
</feature>
<dbReference type="GO" id="GO:0046040">
    <property type="term" value="P:IMP metabolic process"/>
    <property type="evidence" value="ECO:0007669"/>
    <property type="project" value="TreeGrafter"/>
</dbReference>
<name>X5H3N2_9RICK</name>
<dbReference type="SUPFAM" id="SSF52540">
    <property type="entry name" value="P-loop containing nucleoside triphosphate hydrolases"/>
    <property type="match status" value="1"/>
</dbReference>
<feature type="binding site" description="in other chain" evidence="8">
    <location>
        <position position="295"/>
    </location>
    <ligand>
        <name>IMP</name>
        <dbReference type="ChEBI" id="CHEBI:58053"/>
        <note>ligand shared between dimeric partners</note>
    </ligand>
</feature>
<evidence type="ECO:0000313" key="10">
    <source>
        <dbReference type="EMBL" id="AHX11171.1"/>
    </source>
</evidence>
<protein>
    <recommendedName>
        <fullName evidence="8 9">Adenylosuccinate synthetase</fullName>
        <shortName evidence="8">AMPSase</shortName>
        <shortName evidence="8">AdSS</shortName>
        <ecNumber evidence="8 9">6.3.4.4</ecNumber>
    </recommendedName>
    <alternativeName>
        <fullName evidence="8">IMP--aspartate ligase</fullName>
    </alternativeName>
</protein>
<keyword evidence="6 8" id="KW-0460">Magnesium</keyword>
<dbReference type="GO" id="GO:0004019">
    <property type="term" value="F:adenylosuccinate synthase activity"/>
    <property type="evidence" value="ECO:0007669"/>
    <property type="project" value="UniProtKB-UniRule"/>
</dbReference>
<dbReference type="PROSITE" id="PS01266">
    <property type="entry name" value="ADENYLOSUCCIN_SYN_1"/>
    <property type="match status" value="1"/>
</dbReference>
<feature type="binding site" evidence="8">
    <location>
        <begin position="39"/>
        <end position="41"/>
    </location>
    <ligand>
        <name>GTP</name>
        <dbReference type="ChEBI" id="CHEBI:37565"/>
    </ligand>
</feature>
<feature type="binding site" description="in other chain" evidence="8">
    <location>
        <position position="126"/>
    </location>
    <ligand>
        <name>IMP</name>
        <dbReference type="ChEBI" id="CHEBI:58053"/>
        <note>ligand shared between dimeric partners</note>
    </ligand>
</feature>
<keyword evidence="3 8" id="KW-0479">Metal-binding</keyword>
<feature type="binding site" evidence="8">
    <location>
        <begin position="11"/>
        <end position="17"/>
    </location>
    <ligand>
        <name>GTP</name>
        <dbReference type="ChEBI" id="CHEBI:37565"/>
    </ligand>
</feature>
<feature type="binding site" evidence="8">
    <location>
        <position position="39"/>
    </location>
    <ligand>
        <name>Mg(2+)</name>
        <dbReference type="ChEBI" id="CHEBI:18420"/>
    </ligand>
</feature>
<gene>
    <name evidence="8 10" type="primary">purA</name>
    <name evidence="10" type="ORF">NHE_0207</name>
</gene>
<dbReference type="InterPro" id="IPR042109">
    <property type="entry name" value="Adenylosuccinate_synth_dom1"/>
</dbReference>